<evidence type="ECO:0000256" key="1">
    <source>
        <dbReference type="ARBA" id="ARBA00023295"/>
    </source>
</evidence>
<dbReference type="Gene3D" id="2.60.40.10">
    <property type="entry name" value="Immunoglobulins"/>
    <property type="match status" value="2"/>
</dbReference>
<organism evidence="5 6">
    <name type="scientific">Sphaerisporangium dianthi</name>
    <dbReference type="NCBI Taxonomy" id="1436120"/>
    <lineage>
        <taxon>Bacteria</taxon>
        <taxon>Bacillati</taxon>
        <taxon>Actinomycetota</taxon>
        <taxon>Actinomycetes</taxon>
        <taxon>Streptosporangiales</taxon>
        <taxon>Streptosporangiaceae</taxon>
        <taxon>Sphaerisporangium</taxon>
    </lineage>
</organism>
<dbReference type="SUPFAM" id="SSF49265">
    <property type="entry name" value="Fibronectin type III"/>
    <property type="match status" value="1"/>
</dbReference>
<dbReference type="Pfam" id="PF12671">
    <property type="entry name" value="Amidase_6"/>
    <property type="match status" value="1"/>
</dbReference>
<dbReference type="InterPro" id="IPR003961">
    <property type="entry name" value="FN3_dom"/>
</dbReference>
<evidence type="ECO:0000259" key="4">
    <source>
        <dbReference type="PROSITE" id="PS50853"/>
    </source>
</evidence>
<sequence>MTKHSSRSSWDSTLLAGLTAVGLMMGSAVNAAAASPATASAMTAPALTPAAGQFFPMRGRVANNIEIPAGATTTVQVAGVAGVPAADVASVALVVTAKGQGAAASGSVTVYPSGETEPGTTALSYRWSSFAANMIVAKVGANGQINVANKGTVAIRAYLDVHGYTLARAGSVAGSTYVGLDVPARIGDGITIPAFGNYELQPQGKGGIPGSGVEAVALTVAAKGAGTGTLRVYPAGDVFPADAAIDYPGGSLQQNFLIAKLGADGKINLHNLGGGPLSVWVDATGYTTRATDSPSGATFQPLRPARLLNAVSIPAGGDRSLAPAGLGGVPATGASSLALTVTARSASGTGAIEVYPTGATEPGTHTVAYDAVSAGTASTAVRVGFDGKIVVHNAGSVAASVSVDVSAYFKNSPPDAPRLAAAPKAVAAGEDLVVASVAPRLSATSSDPDEGTLAYTFEVARGDDRSTVVATGRTGPVISGSAATWTVPPGKLDNPGVYAFRARAGDANDSGAWSVWQGFSVDAPTTPTALATRLEEGVQILSGVVGRASDRPVTGRFYLYDGDDDPVGPSPLGEGTVDGGQRVTLRIPDGLVEAGEQYRWRMEACDEDSCGPRTALVPLTPQAPPPAPATRNATIGADEVTIETARAAPGACGGGDCPMGASSLVRVGGSGAAEDITRLKADFGAIPAGSTITSAVLTLGAPTCSGACPTTAELSAFELESALPATPTGADVAGALVSDAFATTGIAAPSIDITGIAQGWNEPDAQGFVLRLPDGDVSTYAGSSIKVNVAYVPPTAPGRVDIVTARAGDGGLLAAWALPGDVGAQIETPSFEVEVRDGADRVVASLTQEATTALITGLANGTSYRVQVRTRTAYGTGPWVSTGQVWPVAVPGGARQYIDAVRQYHLAKEALIEGRYADAAQAVGASPKGVLFDVAMRTVAGGLVDYGKALKDHGSVQTASTVDLSYPLASYSAAEGTVTVRATLTTTATQRDGTADPQTSEAVKTLDYVFQVGSPSSIGLARLWDGEEVDAAAGAPTQVNATGPDEEAPPADIPVIPFDAQGFPTGDAAPGAVPAASRALAETASRRKPYDEAGAVRWADRNWNTRTYYSNDCADFISRVLHHGGGLVQVKGYAGGSLNNINNWYARNSADGIMHVTTRSWRLVIDQAKHLRSRSRLDLANGWRRTLNDVRIGDLIIWRKPGHANGAWSHVSIVDDATGWNKTRRVYNTGHTSTFRHRDISSAVRQGWIPGFIPVRD</sequence>
<keyword evidence="2" id="KW-0119">Carbohydrate metabolism</keyword>
<name>A0ABV9CI08_9ACTN</name>
<accession>A0ABV9CI08</accession>
<feature type="domain" description="Fibronectin type-III" evidence="4">
    <location>
        <begin position="793"/>
        <end position="891"/>
    </location>
</feature>
<evidence type="ECO:0000313" key="5">
    <source>
        <dbReference type="EMBL" id="MFC4532686.1"/>
    </source>
</evidence>
<reference evidence="6" key="1">
    <citation type="journal article" date="2019" name="Int. J. Syst. Evol. Microbiol.">
        <title>The Global Catalogue of Microorganisms (GCM) 10K type strain sequencing project: providing services to taxonomists for standard genome sequencing and annotation.</title>
        <authorList>
            <consortium name="The Broad Institute Genomics Platform"/>
            <consortium name="The Broad Institute Genome Sequencing Center for Infectious Disease"/>
            <person name="Wu L."/>
            <person name="Ma J."/>
        </authorList>
    </citation>
    <scope>NUCLEOTIDE SEQUENCE [LARGE SCALE GENOMIC DNA]</scope>
    <source>
        <strain evidence="6">CGMCC 4.7132</strain>
    </source>
</reference>
<feature type="chain" id="PRO_5046045577" evidence="3">
    <location>
        <begin position="34"/>
        <end position="1257"/>
    </location>
</feature>
<evidence type="ECO:0000256" key="3">
    <source>
        <dbReference type="SAM" id="SignalP"/>
    </source>
</evidence>
<dbReference type="EMBL" id="JBHSFP010000011">
    <property type="protein sequence ID" value="MFC4532686.1"/>
    <property type="molecule type" value="Genomic_DNA"/>
</dbReference>
<dbReference type="InterPro" id="IPR036116">
    <property type="entry name" value="FN3_sf"/>
</dbReference>
<comment type="caution">
    <text evidence="5">The sequence shown here is derived from an EMBL/GenBank/DDBJ whole genome shotgun (WGS) entry which is preliminary data.</text>
</comment>
<dbReference type="InterPro" id="IPR024301">
    <property type="entry name" value="Amidase_6"/>
</dbReference>
<dbReference type="PROSITE" id="PS50853">
    <property type="entry name" value="FN3"/>
    <property type="match status" value="1"/>
</dbReference>
<dbReference type="CDD" id="cd00063">
    <property type="entry name" value="FN3"/>
    <property type="match status" value="1"/>
</dbReference>
<keyword evidence="1" id="KW-0326">Glycosidase</keyword>
<keyword evidence="6" id="KW-1185">Reference proteome</keyword>
<dbReference type="Pfam" id="PF00041">
    <property type="entry name" value="fn3"/>
    <property type="match status" value="1"/>
</dbReference>
<dbReference type="Proteomes" id="UP001596004">
    <property type="component" value="Unassembled WGS sequence"/>
</dbReference>
<gene>
    <name evidence="5" type="ORF">ACFO60_18065</name>
</gene>
<dbReference type="InterPro" id="IPR013783">
    <property type="entry name" value="Ig-like_fold"/>
</dbReference>
<evidence type="ECO:0000313" key="6">
    <source>
        <dbReference type="Proteomes" id="UP001596004"/>
    </source>
</evidence>
<keyword evidence="3" id="KW-0732">Signal</keyword>
<proteinExistence type="predicted"/>
<evidence type="ECO:0000256" key="2">
    <source>
        <dbReference type="ARBA" id="ARBA00023326"/>
    </source>
</evidence>
<protein>
    <submittedName>
        <fullName evidence="5">Amidase domain-containing protein</fullName>
    </submittedName>
</protein>
<dbReference type="SMART" id="SM00060">
    <property type="entry name" value="FN3"/>
    <property type="match status" value="1"/>
</dbReference>
<feature type="signal peptide" evidence="3">
    <location>
        <begin position="1"/>
        <end position="33"/>
    </location>
</feature>
<dbReference type="RefSeq" id="WP_380841554.1">
    <property type="nucleotide sequence ID" value="NZ_JBHSFP010000011.1"/>
</dbReference>
<keyword evidence="1" id="KW-0378">Hydrolase</keyword>
<keyword evidence="2" id="KW-0624">Polysaccharide degradation</keyword>